<dbReference type="EMBL" id="OV725077">
    <property type="protein sequence ID" value="CAH1391831.1"/>
    <property type="molecule type" value="Genomic_DNA"/>
</dbReference>
<sequence>MAMSSAAQEALWVSGLSEEIERQPGSKKSGIKWCLSTKDQAHRRTTPFFERESAGEACLLHVHAHQEDGRRILD</sequence>
<proteinExistence type="predicted"/>
<keyword evidence="2" id="KW-1185">Reference proteome</keyword>
<evidence type="ECO:0000313" key="1">
    <source>
        <dbReference type="EMBL" id="CAH1391831.1"/>
    </source>
</evidence>
<dbReference type="OrthoDB" id="430476at2759"/>
<reference evidence="1" key="1">
    <citation type="submission" date="2022-01" db="EMBL/GenBank/DDBJ databases">
        <authorList>
            <person name="King R."/>
        </authorList>
    </citation>
    <scope>NUCLEOTIDE SEQUENCE</scope>
</reference>
<gene>
    <name evidence="1" type="ORF">NEZAVI_LOCUS2760</name>
</gene>
<accession>A0A9P0H1U1</accession>
<evidence type="ECO:0000313" key="2">
    <source>
        <dbReference type="Proteomes" id="UP001152798"/>
    </source>
</evidence>
<protein>
    <submittedName>
        <fullName evidence="1">Uncharacterized protein</fullName>
    </submittedName>
</protein>
<dbReference type="Proteomes" id="UP001152798">
    <property type="component" value="Chromosome 1"/>
</dbReference>
<organism evidence="1 2">
    <name type="scientific">Nezara viridula</name>
    <name type="common">Southern green stink bug</name>
    <name type="synonym">Cimex viridulus</name>
    <dbReference type="NCBI Taxonomy" id="85310"/>
    <lineage>
        <taxon>Eukaryota</taxon>
        <taxon>Metazoa</taxon>
        <taxon>Ecdysozoa</taxon>
        <taxon>Arthropoda</taxon>
        <taxon>Hexapoda</taxon>
        <taxon>Insecta</taxon>
        <taxon>Pterygota</taxon>
        <taxon>Neoptera</taxon>
        <taxon>Paraneoptera</taxon>
        <taxon>Hemiptera</taxon>
        <taxon>Heteroptera</taxon>
        <taxon>Panheteroptera</taxon>
        <taxon>Pentatomomorpha</taxon>
        <taxon>Pentatomoidea</taxon>
        <taxon>Pentatomidae</taxon>
        <taxon>Pentatominae</taxon>
        <taxon>Nezara</taxon>
    </lineage>
</organism>
<name>A0A9P0H1U1_NEZVI</name>
<dbReference type="AlphaFoldDB" id="A0A9P0H1U1"/>